<dbReference type="Proteomes" id="UP000029453">
    <property type="component" value="Unassembled WGS sequence"/>
</dbReference>
<dbReference type="EMBL" id="BALG01000002">
    <property type="protein sequence ID" value="GAC40740.1"/>
    <property type="molecule type" value="Genomic_DNA"/>
</dbReference>
<evidence type="ECO:0000313" key="2">
    <source>
        <dbReference type="EMBL" id="GAC40740.1"/>
    </source>
</evidence>
<accession>M9LF03</accession>
<comment type="caution">
    <text evidence="2">The sequence shown here is derived from an EMBL/GenBank/DDBJ whole genome shotgun (WGS) entry which is preliminary data.</text>
</comment>
<keyword evidence="3" id="KW-1185">Reference proteome</keyword>
<dbReference type="Gene3D" id="1.10.8.60">
    <property type="match status" value="1"/>
</dbReference>
<gene>
    <name evidence="2" type="ORF">PPOP_0067</name>
</gene>
<organism evidence="2 3">
    <name type="scientific">Paenibacillus popilliae ATCC 14706</name>
    <dbReference type="NCBI Taxonomy" id="1212764"/>
    <lineage>
        <taxon>Bacteria</taxon>
        <taxon>Bacillati</taxon>
        <taxon>Bacillota</taxon>
        <taxon>Bacilli</taxon>
        <taxon>Bacillales</taxon>
        <taxon>Paenibacillaceae</taxon>
        <taxon>Paenibacillus</taxon>
    </lineage>
</organism>
<evidence type="ECO:0000313" key="3">
    <source>
        <dbReference type="Proteomes" id="UP000029453"/>
    </source>
</evidence>
<dbReference type="Pfam" id="PF17866">
    <property type="entry name" value="AAA_lid_6"/>
    <property type="match status" value="1"/>
</dbReference>
<protein>
    <submittedName>
        <fullName evidence="2">ATPase</fullName>
    </submittedName>
</protein>
<proteinExistence type="predicted"/>
<sequence>MLMPQLLLKLKNVILEERMICSNLFSNARFVCNVMEKVMRNQAVRLLQTYPEQSPGKLEQMTLWPQDVKWE</sequence>
<name>M9LF03_PAEPP</name>
<reference evidence="2 3" key="1">
    <citation type="submission" date="2012-10" db="EMBL/GenBank/DDBJ databases">
        <title>Draft Genome Sequence of Paenibacillus popilliae ATCC 14706T.</title>
        <authorList>
            <person name="Iiyama K."/>
            <person name="Mori K."/>
            <person name="Mon H."/>
            <person name="Chieda Y."/>
            <person name="Lee J.M."/>
            <person name="Kusakabe T."/>
            <person name="Tashiro K."/>
            <person name="Asano S."/>
            <person name="Yasunaga-Aoki C."/>
            <person name="Shimizu S."/>
        </authorList>
    </citation>
    <scope>NUCLEOTIDE SEQUENCE [LARGE SCALE GENOMIC DNA]</scope>
    <source>
        <strain evidence="2 3">ATCC 14706</strain>
    </source>
</reference>
<dbReference type="AlphaFoldDB" id="M9LF03"/>
<evidence type="ECO:0000259" key="1">
    <source>
        <dbReference type="Pfam" id="PF17866"/>
    </source>
</evidence>
<dbReference type="InterPro" id="IPR041627">
    <property type="entry name" value="AAA_lid_6"/>
</dbReference>
<feature type="domain" description="CbbX AAA lid" evidence="1">
    <location>
        <begin position="9"/>
        <end position="68"/>
    </location>
</feature>